<sequence length="148" mass="16136">MRPYTAVCRIRVATPRRMSAASIPYFGASSQGMAVVPTFRKPANGWNNKTHGAECGTSAASVVMSAKETSQCRSDPACRAKSPLGRWRRGHSGRGRGSLLLLRHQADYLSRTITHTSWTEHGQVGNWSRVASRHGARGAFRGGCLRIL</sequence>
<evidence type="ECO:0000313" key="2">
    <source>
        <dbReference type="Proteomes" id="UP000837857"/>
    </source>
</evidence>
<feature type="non-terminal residue" evidence="1">
    <location>
        <position position="148"/>
    </location>
</feature>
<name>A0ABN8HRD2_9NEOP</name>
<reference evidence="1" key="1">
    <citation type="submission" date="2022-03" db="EMBL/GenBank/DDBJ databases">
        <authorList>
            <person name="Martin H S."/>
        </authorList>
    </citation>
    <scope>NUCLEOTIDE SEQUENCE</scope>
</reference>
<dbReference type="EMBL" id="OW152813">
    <property type="protein sequence ID" value="CAH2035922.1"/>
    <property type="molecule type" value="Genomic_DNA"/>
</dbReference>
<keyword evidence="2" id="KW-1185">Reference proteome</keyword>
<dbReference type="Proteomes" id="UP000837857">
    <property type="component" value="Chromosome 1"/>
</dbReference>
<accession>A0ABN8HRD2</accession>
<proteinExistence type="predicted"/>
<protein>
    <submittedName>
        <fullName evidence="1">Uncharacterized protein</fullName>
    </submittedName>
</protein>
<evidence type="ECO:0000313" key="1">
    <source>
        <dbReference type="EMBL" id="CAH2035922.1"/>
    </source>
</evidence>
<organism evidence="1 2">
    <name type="scientific">Iphiclides podalirius</name>
    <name type="common">scarce swallowtail</name>
    <dbReference type="NCBI Taxonomy" id="110791"/>
    <lineage>
        <taxon>Eukaryota</taxon>
        <taxon>Metazoa</taxon>
        <taxon>Ecdysozoa</taxon>
        <taxon>Arthropoda</taxon>
        <taxon>Hexapoda</taxon>
        <taxon>Insecta</taxon>
        <taxon>Pterygota</taxon>
        <taxon>Neoptera</taxon>
        <taxon>Endopterygota</taxon>
        <taxon>Lepidoptera</taxon>
        <taxon>Glossata</taxon>
        <taxon>Ditrysia</taxon>
        <taxon>Papilionoidea</taxon>
        <taxon>Papilionidae</taxon>
        <taxon>Papilioninae</taxon>
        <taxon>Iphiclides</taxon>
    </lineage>
</organism>
<gene>
    <name evidence="1" type="ORF">IPOD504_LOCUS761</name>
</gene>